<reference evidence="2 3" key="2">
    <citation type="submission" date="2019-06" db="EMBL/GenBank/DDBJ databases">
        <authorList>
            <person name="Seo Y."/>
        </authorList>
    </citation>
    <scope>NUCLEOTIDE SEQUENCE [LARGE SCALE GENOMIC DNA]</scope>
    <source>
        <strain evidence="2 3">MaA-Y11</strain>
    </source>
</reference>
<dbReference type="RefSeq" id="WP_139999165.1">
    <property type="nucleotide sequence ID" value="NZ_VFJE01000051.1"/>
</dbReference>
<proteinExistence type="predicted"/>
<protein>
    <recommendedName>
        <fullName evidence="4">Pectate lyase superfamily protein domain-containing protein</fullName>
    </recommendedName>
</protein>
<accession>A0A501QE57</accession>
<dbReference type="SUPFAM" id="SSF51126">
    <property type="entry name" value="Pectin lyase-like"/>
    <property type="match status" value="1"/>
</dbReference>
<organism evidence="2 3">
    <name type="scientific">Flavobacterium microcysteis</name>
    <dbReference type="NCBI Taxonomy" id="2596891"/>
    <lineage>
        <taxon>Bacteria</taxon>
        <taxon>Pseudomonadati</taxon>
        <taxon>Bacteroidota</taxon>
        <taxon>Flavobacteriia</taxon>
        <taxon>Flavobacteriales</taxon>
        <taxon>Flavobacteriaceae</taxon>
        <taxon>Flavobacterium</taxon>
    </lineage>
</organism>
<dbReference type="AlphaFoldDB" id="A0A501QE57"/>
<dbReference type="Proteomes" id="UP000319175">
    <property type="component" value="Unassembled WGS sequence"/>
</dbReference>
<evidence type="ECO:0000313" key="3">
    <source>
        <dbReference type="Proteomes" id="UP000319175"/>
    </source>
</evidence>
<evidence type="ECO:0000313" key="2">
    <source>
        <dbReference type="EMBL" id="TPD71100.1"/>
    </source>
</evidence>
<dbReference type="InterPro" id="IPR012334">
    <property type="entry name" value="Pectin_lyas_fold"/>
</dbReference>
<reference evidence="2 3" key="1">
    <citation type="submission" date="2019-06" db="EMBL/GenBank/DDBJ databases">
        <title>Flavobacterium sp. MaA-Y11 from geoumgang.</title>
        <authorList>
            <person name="Jeong S."/>
        </authorList>
    </citation>
    <scope>NUCLEOTIDE SEQUENCE [LARGE SCALE GENOMIC DNA]</scope>
    <source>
        <strain evidence="2 3">MaA-Y11</strain>
    </source>
</reference>
<evidence type="ECO:0008006" key="4">
    <source>
        <dbReference type="Google" id="ProtNLM"/>
    </source>
</evidence>
<dbReference type="EMBL" id="VFJE01000051">
    <property type="protein sequence ID" value="TPD71100.1"/>
    <property type="molecule type" value="Genomic_DNA"/>
</dbReference>
<name>A0A501QE57_9FLAO</name>
<evidence type="ECO:0000256" key="1">
    <source>
        <dbReference type="SAM" id="SignalP"/>
    </source>
</evidence>
<dbReference type="InterPro" id="IPR006626">
    <property type="entry name" value="PbH1"/>
</dbReference>
<comment type="caution">
    <text evidence="2">The sequence shown here is derived from an EMBL/GenBank/DDBJ whole genome shotgun (WGS) entry which is preliminary data.</text>
</comment>
<dbReference type="InterPro" id="IPR011050">
    <property type="entry name" value="Pectin_lyase_fold/virulence"/>
</dbReference>
<dbReference type="SMART" id="SM00710">
    <property type="entry name" value="PbH1"/>
    <property type="match status" value="5"/>
</dbReference>
<feature type="chain" id="PRO_5021278207" description="Pectate lyase superfamily protein domain-containing protein" evidence="1">
    <location>
        <begin position="20"/>
        <end position="677"/>
    </location>
</feature>
<keyword evidence="3" id="KW-1185">Reference proteome</keyword>
<dbReference type="OrthoDB" id="1488700at2"/>
<keyword evidence="1" id="KW-0732">Signal</keyword>
<sequence>MARKIFSLLLLFMAFITYAQPPEGITYQGVAYNQQGNPVVSSTIGVRVSILNTTATGTIIFSEVHSPATNNQGVYSFTIGSQNTQDFAQIDWGNQNKFLKIEIDPSGGTSYSQISTTQLKTVPYAFYSKSTAKAGTFSVVDNISALRNIQNLPNPGDMIYVKGYNVPGDGGGGNFVWRIDPVFQNLGTGTPGVLSDDNNGTLIKIAGRNNGMWVRQYDGYINVAYFGAIGISQNYTQPIQNAIDFAEKICVIPNNYFGSSSVFIPAGKYIIDNIVLKHRVSVIGESMEKTIIYPSNSSHPYLVSIEPGRIELNISNLAFVGAYVGSGFSGNSSKGVINLSASQSAEFGDGGVWDSTFKNISISNFKGIGIYLLGGTTNYMSPNQFSLFENIKIVHGTDLDSTNPLRIEGQNGQLTFINCEFIGGNSTTPHKGAGVFIKGHRPNGMVLHPAVVTFLNCGFQYSNYGISMDYAESITIDGCSFNRTGIGINVNGNTNACSGINIINNKFVDSAGFGNLSLGTGYIKSNGYCISSTKSSLTITGNYIATSVGSICTSCGFYNGAGTSTVKIAANSFQNAEDGKTIGVSKNVTATSFVLTTDNDLVYLSGSGSSISHISSRINSGGVITVIAAGPLVFANGNIKTSGGNISLATGEIIQFKKTDYQSTIQYEVISVVKNNP</sequence>
<feature type="signal peptide" evidence="1">
    <location>
        <begin position="1"/>
        <end position="19"/>
    </location>
</feature>
<dbReference type="Gene3D" id="2.160.20.10">
    <property type="entry name" value="Single-stranded right-handed beta-helix, Pectin lyase-like"/>
    <property type="match status" value="1"/>
</dbReference>
<gene>
    <name evidence="2" type="ORF">FJA49_04155</name>
</gene>